<keyword evidence="1" id="KW-0472">Membrane</keyword>
<feature type="transmembrane region" description="Helical" evidence="1">
    <location>
        <begin position="46"/>
        <end position="67"/>
    </location>
</feature>
<evidence type="ECO:0000256" key="1">
    <source>
        <dbReference type="SAM" id="Phobius"/>
    </source>
</evidence>
<dbReference type="AlphaFoldDB" id="A0A1I2KEH1"/>
<name>A0A1I2KEH1_9ACTN</name>
<evidence type="ECO:0000313" key="3">
    <source>
        <dbReference type="Proteomes" id="UP000199052"/>
    </source>
</evidence>
<dbReference type="Proteomes" id="UP000199052">
    <property type="component" value="Unassembled WGS sequence"/>
</dbReference>
<keyword evidence="1" id="KW-0812">Transmembrane</keyword>
<reference evidence="2 3" key="1">
    <citation type="submission" date="2016-10" db="EMBL/GenBank/DDBJ databases">
        <authorList>
            <person name="de Groot N.N."/>
        </authorList>
    </citation>
    <scope>NUCLEOTIDE SEQUENCE [LARGE SCALE GENOMIC DNA]</scope>
    <source>
        <strain evidence="2 3">CPCC 202808</strain>
    </source>
</reference>
<feature type="transmembrane region" description="Helical" evidence="1">
    <location>
        <begin position="142"/>
        <end position="161"/>
    </location>
</feature>
<dbReference type="EMBL" id="FOOI01000001">
    <property type="protein sequence ID" value="SFF64699.1"/>
    <property type="molecule type" value="Genomic_DNA"/>
</dbReference>
<dbReference type="OrthoDB" id="3828063at2"/>
<proteinExistence type="predicted"/>
<evidence type="ECO:0000313" key="2">
    <source>
        <dbReference type="EMBL" id="SFF64699.1"/>
    </source>
</evidence>
<feature type="transmembrane region" description="Helical" evidence="1">
    <location>
        <begin position="88"/>
        <end position="109"/>
    </location>
</feature>
<accession>A0A1I2KEH1</accession>
<evidence type="ECO:0008006" key="4">
    <source>
        <dbReference type="Google" id="ProtNLM"/>
    </source>
</evidence>
<keyword evidence="1" id="KW-1133">Transmembrane helix</keyword>
<protein>
    <recommendedName>
        <fullName evidence="4">Integral membrane protein</fullName>
    </recommendedName>
</protein>
<feature type="transmembrane region" description="Helical" evidence="1">
    <location>
        <begin position="115"/>
        <end position="135"/>
    </location>
</feature>
<sequence>MAPRQEAEPARTPRADYTGAVYGSLLAGSVVAGAGAGDHPVAPLDLGIAVLATGVVFWLAHVYARLMGSTDQPDLPMARVRAVARHEWPIVQAAFPPSVPAFAGALLGWPANLTSWLALAVAVAGGVLWAVVATVRAGAGRSVIVLSAFVNLVLGLAIVGVKSLVLH</sequence>
<gene>
    <name evidence="2" type="ORF">SAMN05421678_101204</name>
</gene>
<organism evidence="2 3">
    <name type="scientific">Actinopolymorpha cephalotaxi</name>
    <dbReference type="NCBI Taxonomy" id="504797"/>
    <lineage>
        <taxon>Bacteria</taxon>
        <taxon>Bacillati</taxon>
        <taxon>Actinomycetota</taxon>
        <taxon>Actinomycetes</taxon>
        <taxon>Propionibacteriales</taxon>
        <taxon>Actinopolymorphaceae</taxon>
        <taxon>Actinopolymorpha</taxon>
    </lineage>
</organism>
<dbReference type="STRING" id="504797.SAMN05421678_101204"/>